<dbReference type="RefSeq" id="WP_162358420.1">
    <property type="nucleotide sequence ID" value="NZ_CP048209.1"/>
</dbReference>
<dbReference type="Pfam" id="PF02567">
    <property type="entry name" value="PhzC-PhzF"/>
    <property type="match status" value="1"/>
</dbReference>
<dbReference type="NCBIfam" id="TIGR00654">
    <property type="entry name" value="PhzF_family"/>
    <property type="match status" value="1"/>
</dbReference>
<dbReference type="GO" id="GO:0016853">
    <property type="term" value="F:isomerase activity"/>
    <property type="evidence" value="ECO:0007669"/>
    <property type="project" value="UniProtKB-KW"/>
</dbReference>
<feature type="active site" evidence="3">
    <location>
        <position position="46"/>
    </location>
</feature>
<gene>
    <name evidence="4" type="ORF">GXP70_19690</name>
</gene>
<dbReference type="PANTHER" id="PTHR13774">
    <property type="entry name" value="PHENAZINE BIOSYNTHESIS PROTEIN"/>
    <property type="match status" value="1"/>
</dbReference>
<reference evidence="4 5" key="1">
    <citation type="submission" date="2020-01" db="EMBL/GenBank/DDBJ databases">
        <title>Paenibacillus sp. nov., isolated from tomato rhizosphere.</title>
        <authorList>
            <person name="Weon H.-Y."/>
            <person name="Lee S.A."/>
        </authorList>
    </citation>
    <scope>NUCLEOTIDE SEQUENCE [LARGE SCALE GENOMIC DNA]</scope>
    <source>
        <strain evidence="4 5">12200R-189</strain>
    </source>
</reference>
<evidence type="ECO:0000313" key="4">
    <source>
        <dbReference type="EMBL" id="QHT61983.1"/>
    </source>
</evidence>
<name>A0A6C0G230_9BACL</name>
<proteinExistence type="inferred from homology"/>
<dbReference type="EMBL" id="CP048209">
    <property type="protein sequence ID" value="QHT61983.1"/>
    <property type="molecule type" value="Genomic_DNA"/>
</dbReference>
<dbReference type="InterPro" id="IPR003719">
    <property type="entry name" value="Phenazine_PhzF-like"/>
</dbReference>
<dbReference type="KEGG" id="plyc:GXP70_19690"/>
<keyword evidence="5" id="KW-1185">Reference proteome</keyword>
<protein>
    <submittedName>
        <fullName evidence="4">PhzF family phenazine biosynthesis protein</fullName>
    </submittedName>
</protein>
<dbReference type="PANTHER" id="PTHR13774:SF17">
    <property type="entry name" value="PHENAZINE BIOSYNTHESIS-LIKE DOMAIN-CONTAINING PROTEIN"/>
    <property type="match status" value="1"/>
</dbReference>
<accession>A0A6C0G230</accession>
<organism evidence="4 5">
    <name type="scientific">Paenibacillus lycopersici</name>
    <dbReference type="NCBI Taxonomy" id="2704462"/>
    <lineage>
        <taxon>Bacteria</taxon>
        <taxon>Bacillati</taxon>
        <taxon>Bacillota</taxon>
        <taxon>Bacilli</taxon>
        <taxon>Bacillales</taxon>
        <taxon>Paenibacillaceae</taxon>
        <taxon>Paenibacillus</taxon>
    </lineage>
</organism>
<dbReference type="GO" id="GO:0005737">
    <property type="term" value="C:cytoplasm"/>
    <property type="evidence" value="ECO:0007669"/>
    <property type="project" value="TreeGrafter"/>
</dbReference>
<dbReference type="Proteomes" id="UP000476064">
    <property type="component" value="Chromosome"/>
</dbReference>
<evidence type="ECO:0000256" key="2">
    <source>
        <dbReference type="ARBA" id="ARBA00023235"/>
    </source>
</evidence>
<dbReference type="SUPFAM" id="SSF54506">
    <property type="entry name" value="Diaminopimelate epimerase-like"/>
    <property type="match status" value="1"/>
</dbReference>
<keyword evidence="2" id="KW-0413">Isomerase</keyword>
<comment type="similarity">
    <text evidence="1">Belongs to the PhzF family.</text>
</comment>
<dbReference type="PIRSF" id="PIRSF016184">
    <property type="entry name" value="PhzC_PhzF"/>
    <property type="match status" value="1"/>
</dbReference>
<dbReference type="Gene3D" id="3.10.310.10">
    <property type="entry name" value="Diaminopimelate Epimerase, Chain A, domain 1"/>
    <property type="match status" value="2"/>
</dbReference>
<dbReference type="AlphaFoldDB" id="A0A6C0G230"/>
<evidence type="ECO:0000313" key="5">
    <source>
        <dbReference type="Proteomes" id="UP000476064"/>
    </source>
</evidence>
<evidence type="ECO:0000256" key="1">
    <source>
        <dbReference type="ARBA" id="ARBA00008270"/>
    </source>
</evidence>
<evidence type="ECO:0000256" key="3">
    <source>
        <dbReference type="PIRSR" id="PIRSR016184-1"/>
    </source>
</evidence>
<sequence>MSLAISIIDAFTKEPFRGNPAAVCVLEEERGAEWMQRVAAEMNLPETAFLRRRQDGSYDLRWFTSTHEVDLCGHATLASGHYLWTNGQLRQDEPARFHTRSGLLTAERTEEGITLDFPAERAEPVNAPEELIEGLGLIPRFVGRNRMDYLVEVDSEATVRTLRPDLGLLARVEARGVIVTSKGAPGASPAYDFVSRAFYPATGTDEDPVTGSAHCALAPYWQRRLRKDEFLAYQASARGGELRIALRGGRVFMTGRAVTVLTGQLKV</sequence>